<feature type="signal peptide" evidence="1">
    <location>
        <begin position="1"/>
        <end position="20"/>
    </location>
</feature>
<accession>A0ABV1CXU1</accession>
<comment type="caution">
    <text evidence="2">The sequence shown here is derived from an EMBL/GenBank/DDBJ whole genome shotgun (WGS) entry which is preliminary data.</text>
</comment>
<reference evidence="2 3" key="1">
    <citation type="submission" date="2024-03" db="EMBL/GenBank/DDBJ databases">
        <title>Human intestinal bacterial collection.</title>
        <authorList>
            <person name="Pauvert C."/>
            <person name="Hitch T.C.A."/>
            <person name="Clavel T."/>
        </authorList>
    </citation>
    <scope>NUCLEOTIDE SEQUENCE [LARGE SCALE GENOMIC DNA]</scope>
    <source>
        <strain evidence="2 3">CLA-AA-H81</strain>
    </source>
</reference>
<dbReference type="Proteomes" id="UP001433088">
    <property type="component" value="Unassembled WGS sequence"/>
</dbReference>
<evidence type="ECO:0000313" key="3">
    <source>
        <dbReference type="Proteomes" id="UP001433088"/>
    </source>
</evidence>
<protein>
    <submittedName>
        <fullName evidence="2">Uncharacterized protein</fullName>
    </submittedName>
</protein>
<dbReference type="EMBL" id="JBBMEU010000066">
    <property type="protein sequence ID" value="MEQ2422960.1"/>
    <property type="molecule type" value="Genomic_DNA"/>
</dbReference>
<dbReference type="RefSeq" id="WP_296819585.1">
    <property type="nucleotide sequence ID" value="NZ_JBBMEU010000066.1"/>
</dbReference>
<evidence type="ECO:0000256" key="1">
    <source>
        <dbReference type="SAM" id="SignalP"/>
    </source>
</evidence>
<organism evidence="2 3">
    <name type="scientific">Megasphaera intestinihominis</name>
    <dbReference type="NCBI Taxonomy" id="3133159"/>
    <lineage>
        <taxon>Bacteria</taxon>
        <taxon>Bacillati</taxon>
        <taxon>Bacillota</taxon>
        <taxon>Negativicutes</taxon>
        <taxon>Veillonellales</taxon>
        <taxon>Veillonellaceae</taxon>
        <taxon>Megasphaera</taxon>
    </lineage>
</organism>
<proteinExistence type="predicted"/>
<evidence type="ECO:0000313" key="2">
    <source>
        <dbReference type="EMBL" id="MEQ2422960.1"/>
    </source>
</evidence>
<feature type="chain" id="PRO_5045216856" evidence="1">
    <location>
        <begin position="21"/>
        <end position="139"/>
    </location>
</feature>
<keyword evidence="3" id="KW-1185">Reference proteome</keyword>
<gene>
    <name evidence="2" type="ORF">WMO23_09510</name>
</gene>
<sequence>MKKLFILLCMLLSIGFTSFASSWYWIGADSTGNQWYVDNENVYTHWITSREMSENLYDYQHGLSPMYHTYKVVWIKINNTDGTYAKQRIKVMRNKKMELLSYVNYDSDGSVIDADTISFPEETDIIPDTMGEALYELIF</sequence>
<name>A0ABV1CXU1_9FIRM</name>
<keyword evidence="1" id="KW-0732">Signal</keyword>